<evidence type="ECO:0000256" key="1">
    <source>
        <dbReference type="SAM" id="MobiDB-lite"/>
    </source>
</evidence>
<keyword evidence="2" id="KW-1133">Transmembrane helix</keyword>
<evidence type="ECO:0000313" key="4">
    <source>
        <dbReference type="Proteomes" id="UP001501009"/>
    </source>
</evidence>
<protein>
    <submittedName>
        <fullName evidence="3">DUF6350 family protein</fullName>
    </submittedName>
</protein>
<dbReference type="InterPro" id="IPR045931">
    <property type="entry name" value="DUF6350"/>
</dbReference>
<gene>
    <name evidence="3" type="ORF">GCM10022403_055970</name>
</gene>
<dbReference type="EMBL" id="BAABDE010000022">
    <property type="protein sequence ID" value="GAA3815186.1"/>
    <property type="molecule type" value="Genomic_DNA"/>
</dbReference>
<feature type="transmembrane region" description="Helical" evidence="2">
    <location>
        <begin position="72"/>
        <end position="89"/>
    </location>
</feature>
<feature type="transmembrane region" description="Helical" evidence="2">
    <location>
        <begin position="336"/>
        <end position="354"/>
    </location>
</feature>
<dbReference type="Pfam" id="PF19877">
    <property type="entry name" value="DUF6350"/>
    <property type="match status" value="1"/>
</dbReference>
<reference evidence="4" key="1">
    <citation type="journal article" date="2019" name="Int. J. Syst. Evol. Microbiol.">
        <title>The Global Catalogue of Microorganisms (GCM) 10K type strain sequencing project: providing services to taxonomists for standard genome sequencing and annotation.</title>
        <authorList>
            <consortium name="The Broad Institute Genomics Platform"/>
            <consortium name="The Broad Institute Genome Sequencing Center for Infectious Disease"/>
            <person name="Wu L."/>
            <person name="Ma J."/>
        </authorList>
    </citation>
    <scope>NUCLEOTIDE SEQUENCE [LARGE SCALE GENOMIC DNA]</scope>
    <source>
        <strain evidence="4">JCM 17138</strain>
    </source>
</reference>
<feature type="transmembrane region" description="Helical" evidence="2">
    <location>
        <begin position="172"/>
        <end position="192"/>
    </location>
</feature>
<feature type="transmembrane region" description="Helical" evidence="2">
    <location>
        <begin position="395"/>
        <end position="414"/>
    </location>
</feature>
<keyword evidence="2" id="KW-0472">Membrane</keyword>
<feature type="transmembrane region" description="Helical" evidence="2">
    <location>
        <begin position="229"/>
        <end position="251"/>
    </location>
</feature>
<feature type="transmembrane region" description="Helical" evidence="2">
    <location>
        <begin position="101"/>
        <end position="120"/>
    </location>
</feature>
<feature type="transmembrane region" description="Helical" evidence="2">
    <location>
        <begin position="271"/>
        <end position="293"/>
    </location>
</feature>
<keyword evidence="2" id="KW-0812">Transmembrane</keyword>
<accession>A0ABP7ICY4</accession>
<evidence type="ECO:0000256" key="2">
    <source>
        <dbReference type="SAM" id="Phobius"/>
    </source>
</evidence>
<sequence>MAVVIQMSTARRPPLSYLRTRLRTRMRDRSPGMGAGVTAGAVAAGLGLGAITVMVMVFWISSPYPDSGPAGALHVAAALWLLAHGAELLRTDSLSGVPAPVGVTPLLLMVVPVLLLHRAARDVVYGGEDEADVPLLSGRTAWAGVVLGYLGVGAAAALYTSGGELRLSWGRAVLCLPLLVMVMAGAGVWTAYGHPRGAFDGVLKLLPGGVRRFVRGPEPRTRLGAAARAAGAGAAVLVGGGAVLVAVSLVWHGGLARVSFLQLTEGWSGRFAVLFLCLVLVPNAAVWGAAYALGPGFVLGTGHVVDQLSSAPAPLLPPFPLLAAVPDAGAAAWPNWVAGAVPLAAGLVVGWFVGAAEAGAASSGTTSGASPVTSSGASLDAAPGASGARQAAGTAALAALLCGAGMAVLAAMAGGRLGVGQLARFGPVWWETGGATLVWTAVAAIPTAVCVRAWRGMASRRRRAAGGPGPNTLELTQKTTAPMPKIVEPRPEAVAPGSEEPKGKGRRRRKSASGRAWFGLRKRSGGKEGAPKAADAGRPPVPYNQDDQDDAYDALRDQEEAGFGPYDFLPAEPSPQPQAPWPGDATRESRWAALKDASDQPRTPEAPDVPDAPDLP</sequence>
<feature type="transmembrane region" description="Helical" evidence="2">
    <location>
        <begin position="434"/>
        <end position="454"/>
    </location>
</feature>
<feature type="transmembrane region" description="Helical" evidence="2">
    <location>
        <begin position="140"/>
        <end position="160"/>
    </location>
</feature>
<proteinExistence type="predicted"/>
<evidence type="ECO:0000313" key="3">
    <source>
        <dbReference type="EMBL" id="GAA3815186.1"/>
    </source>
</evidence>
<dbReference type="RefSeq" id="WP_275775390.1">
    <property type="nucleotide sequence ID" value="NZ_BAABDE010000022.1"/>
</dbReference>
<comment type="caution">
    <text evidence="3">The sequence shown here is derived from an EMBL/GenBank/DDBJ whole genome shotgun (WGS) entry which is preliminary data.</text>
</comment>
<name>A0ABP7ICY4_9ACTN</name>
<feature type="region of interest" description="Disordered" evidence="1">
    <location>
        <begin position="461"/>
        <end position="616"/>
    </location>
</feature>
<feature type="transmembrane region" description="Helical" evidence="2">
    <location>
        <begin position="33"/>
        <end position="60"/>
    </location>
</feature>
<organism evidence="3 4">
    <name type="scientific">Streptomyces coacervatus</name>
    <dbReference type="NCBI Taxonomy" id="647381"/>
    <lineage>
        <taxon>Bacteria</taxon>
        <taxon>Bacillati</taxon>
        <taxon>Actinomycetota</taxon>
        <taxon>Actinomycetes</taxon>
        <taxon>Kitasatosporales</taxon>
        <taxon>Streptomycetaceae</taxon>
        <taxon>Streptomyces</taxon>
    </lineage>
</organism>
<dbReference type="Proteomes" id="UP001501009">
    <property type="component" value="Unassembled WGS sequence"/>
</dbReference>
<keyword evidence="4" id="KW-1185">Reference proteome</keyword>